<dbReference type="InterPro" id="IPR037120">
    <property type="entry name" value="Haem_peroxidase_sf_animal"/>
</dbReference>
<name>A0A8D8QM26_9HEMI</name>
<evidence type="ECO:0000256" key="4">
    <source>
        <dbReference type="ARBA" id="ARBA00022617"/>
    </source>
</evidence>
<evidence type="ECO:0000256" key="5">
    <source>
        <dbReference type="ARBA" id="ARBA00022729"/>
    </source>
</evidence>
<dbReference type="FunFam" id="1.10.640.10:FF:000003">
    <property type="entry name" value="chorion peroxidase"/>
    <property type="match status" value="1"/>
</dbReference>
<keyword evidence="3" id="KW-0560">Oxidoreductase</keyword>
<keyword evidence="7" id="KW-0479">Metal-binding</keyword>
<sequence length="888" mass="100554">MAALGEALQETTRILAKKYSLNRSEIDSWLQEIDTSLTDIDAFCPAVLRSTTYFCSEDSRYRNIDASCNNLHHPTRGTARFPFKRLIAPQYSDGISKPRQGWDDFPLPSARTVSFHAHRDVARDSHHGLAFMFAAWGQLVDHDLTLTAETKESGTRKDIQCCLGAEHPNCMPLQVPFNDPFYKHHNQHCINFLRSLAGVRENCKLGSRVQTNSLTSYIDANFVYGSSPALAAKLREHRGGCLKVLPLFKDLGLKPLLPLKTEQPDDGCIRPHRDLYCYLAGDNRVNEQLALGVLHTIFVREHNRIAHELSVVNPHWSDEQIYQESRHLLSAMVQHITYNEFLPRLLGKQTMQKYGLELKRYGYADEYDPYVDATIPAAFGTAVFRFGHSLLPKSMERWSVTHKFIASRRFSEMFQQPYDLNKPGWLDQYLVGMINQAALPMDDAITSQVTNHLFQEPTHDYGKDLASINLQRAREHGVPSYSEFREFCNLPPINTWSSLLKSLDNSTVIRYQDLYSFPQDIDLWSAGVSEIPIGDSLIGPTFSCIIARTFRDLKKGDRFWHENSASPTGFTLAQLQEIRKVKLSRVLCDNADDLITIQPWALEMPNDDTNSRVSCNSRLLEGINFDHWREKDPWGQQTLASSPDPWNPPQSLTSSPDPWVSSHSRPLSAHYKPTPPAQPKPNLQIEVSYSPQVSYTPLETSEKTEINVTSTYTPLESLFVHQISTKKPLTDKYGFYSSTHAPPSSVSTYTSVDISSPHSPSVQSDTSYSSHKPDVTVEPLSSTYATYTSYIPIKDTEHDVPSSSYTSINTISSTFSPNKHYMTSHKDNYSPHKDSYGSATHVSSHLEINRQPELDPYLLENVQFLVHAIAANKSAHIIQTDHRVQGYH</sequence>
<evidence type="ECO:0000256" key="3">
    <source>
        <dbReference type="ARBA" id="ARBA00022559"/>
    </source>
</evidence>
<dbReference type="EMBL" id="HBUF01086691">
    <property type="protein sequence ID" value="CAG6634510.1"/>
    <property type="molecule type" value="Transcribed_RNA"/>
</dbReference>
<dbReference type="CDD" id="cd09823">
    <property type="entry name" value="peroxinectin_like"/>
    <property type="match status" value="1"/>
</dbReference>
<feature type="region of interest" description="Disordered" evidence="8">
    <location>
        <begin position="634"/>
        <end position="682"/>
    </location>
</feature>
<dbReference type="GO" id="GO:0020037">
    <property type="term" value="F:heme binding"/>
    <property type="evidence" value="ECO:0007669"/>
    <property type="project" value="InterPro"/>
</dbReference>
<dbReference type="PROSITE" id="PS50292">
    <property type="entry name" value="PEROXIDASE_3"/>
    <property type="match status" value="1"/>
</dbReference>
<reference evidence="9" key="1">
    <citation type="submission" date="2021-05" db="EMBL/GenBank/DDBJ databases">
        <authorList>
            <person name="Alioto T."/>
            <person name="Alioto T."/>
            <person name="Gomez Garrido J."/>
        </authorList>
    </citation>
    <scope>NUCLEOTIDE SEQUENCE</scope>
</reference>
<dbReference type="GO" id="GO:0006979">
    <property type="term" value="P:response to oxidative stress"/>
    <property type="evidence" value="ECO:0007669"/>
    <property type="project" value="InterPro"/>
</dbReference>
<keyword evidence="4 7" id="KW-0349">Heme</keyword>
<feature type="region of interest" description="Disordered" evidence="8">
    <location>
        <begin position="740"/>
        <end position="774"/>
    </location>
</feature>
<evidence type="ECO:0000256" key="2">
    <source>
        <dbReference type="ARBA" id="ARBA00022525"/>
    </source>
</evidence>
<feature type="compositionally biased region" description="Polar residues" evidence="8">
    <location>
        <begin position="740"/>
        <end position="770"/>
    </location>
</feature>
<keyword evidence="2" id="KW-0964">Secreted</keyword>
<dbReference type="SUPFAM" id="SSF48113">
    <property type="entry name" value="Heme-dependent peroxidases"/>
    <property type="match status" value="1"/>
</dbReference>
<dbReference type="InterPro" id="IPR010255">
    <property type="entry name" value="Haem_peroxidase_sf"/>
</dbReference>
<dbReference type="PANTHER" id="PTHR11475">
    <property type="entry name" value="OXIDASE/PEROXIDASE"/>
    <property type="match status" value="1"/>
</dbReference>
<accession>A0A8D8QM26</accession>
<dbReference type="AlphaFoldDB" id="A0A8D8QM26"/>
<evidence type="ECO:0000256" key="6">
    <source>
        <dbReference type="ARBA" id="ARBA00023004"/>
    </source>
</evidence>
<keyword evidence="6 7" id="KW-0408">Iron</keyword>
<feature type="binding site" description="axial binding residue" evidence="7">
    <location>
        <position position="388"/>
    </location>
    <ligand>
        <name>heme b</name>
        <dbReference type="ChEBI" id="CHEBI:60344"/>
    </ligand>
    <ligandPart>
        <name>Fe</name>
        <dbReference type="ChEBI" id="CHEBI:18248"/>
    </ligandPart>
</feature>
<dbReference type="InterPro" id="IPR019791">
    <property type="entry name" value="Haem_peroxidase_animal"/>
</dbReference>
<comment type="subcellular location">
    <subcellularLocation>
        <location evidence="1">Secreted</location>
    </subcellularLocation>
</comment>
<dbReference type="Pfam" id="PF03098">
    <property type="entry name" value="An_peroxidase"/>
    <property type="match status" value="1"/>
</dbReference>
<feature type="compositionally biased region" description="Polar residues" evidence="8">
    <location>
        <begin position="649"/>
        <end position="665"/>
    </location>
</feature>
<dbReference type="GO" id="GO:0004601">
    <property type="term" value="F:peroxidase activity"/>
    <property type="evidence" value="ECO:0007669"/>
    <property type="project" value="UniProtKB-KW"/>
</dbReference>
<evidence type="ECO:0000256" key="8">
    <source>
        <dbReference type="SAM" id="MobiDB-lite"/>
    </source>
</evidence>
<organism evidence="9">
    <name type="scientific">Cacopsylla melanoneura</name>
    <dbReference type="NCBI Taxonomy" id="428564"/>
    <lineage>
        <taxon>Eukaryota</taxon>
        <taxon>Metazoa</taxon>
        <taxon>Ecdysozoa</taxon>
        <taxon>Arthropoda</taxon>
        <taxon>Hexapoda</taxon>
        <taxon>Insecta</taxon>
        <taxon>Pterygota</taxon>
        <taxon>Neoptera</taxon>
        <taxon>Paraneoptera</taxon>
        <taxon>Hemiptera</taxon>
        <taxon>Sternorrhyncha</taxon>
        <taxon>Psylloidea</taxon>
        <taxon>Psyllidae</taxon>
        <taxon>Psyllinae</taxon>
        <taxon>Cacopsylla</taxon>
    </lineage>
</organism>
<dbReference type="PRINTS" id="PR00457">
    <property type="entry name" value="ANPEROXIDASE"/>
</dbReference>
<proteinExistence type="predicted"/>
<keyword evidence="5" id="KW-0732">Signal</keyword>
<evidence type="ECO:0000256" key="1">
    <source>
        <dbReference type="ARBA" id="ARBA00004613"/>
    </source>
</evidence>
<dbReference type="GO" id="GO:0005576">
    <property type="term" value="C:extracellular region"/>
    <property type="evidence" value="ECO:0007669"/>
    <property type="project" value="UniProtKB-SubCell"/>
</dbReference>
<protein>
    <submittedName>
        <fullName evidence="9">Peroxidasin homolog</fullName>
    </submittedName>
</protein>
<evidence type="ECO:0000313" key="9">
    <source>
        <dbReference type="EMBL" id="CAG6634510.1"/>
    </source>
</evidence>
<keyword evidence="3" id="KW-0575">Peroxidase</keyword>
<dbReference type="GO" id="GO:0046872">
    <property type="term" value="F:metal ion binding"/>
    <property type="evidence" value="ECO:0007669"/>
    <property type="project" value="UniProtKB-KW"/>
</dbReference>
<dbReference type="GO" id="GO:0022412">
    <property type="term" value="P:cellular process involved in reproduction in multicellular organism"/>
    <property type="evidence" value="ECO:0007669"/>
    <property type="project" value="UniProtKB-ARBA"/>
</dbReference>
<dbReference type="Gene3D" id="1.10.640.10">
    <property type="entry name" value="Haem peroxidase domain superfamily, animal type"/>
    <property type="match status" value="1"/>
</dbReference>
<evidence type="ECO:0000256" key="7">
    <source>
        <dbReference type="PIRSR" id="PIRSR619791-2"/>
    </source>
</evidence>
<dbReference type="PANTHER" id="PTHR11475:SF106">
    <property type="entry name" value="CURLY SU"/>
    <property type="match status" value="1"/>
</dbReference>